<protein>
    <submittedName>
        <fullName evidence="3">Flagellar hook-length control protein FliK</fullName>
    </submittedName>
</protein>
<feature type="compositionally biased region" description="Polar residues" evidence="1">
    <location>
        <begin position="399"/>
        <end position="411"/>
    </location>
</feature>
<dbReference type="KEGG" id="mec:Q7C_2358"/>
<dbReference type="Proteomes" id="UP000009145">
    <property type="component" value="Chromosome"/>
</dbReference>
<dbReference type="PANTHER" id="PTHR37533:SF2">
    <property type="entry name" value="FLAGELLAR HOOK-LENGTH CONTROL PROTEIN"/>
    <property type="match status" value="1"/>
</dbReference>
<keyword evidence="3" id="KW-0969">Cilium</keyword>
<feature type="region of interest" description="Disordered" evidence="1">
    <location>
        <begin position="1"/>
        <end position="29"/>
    </location>
</feature>
<dbReference type="InterPro" id="IPR038610">
    <property type="entry name" value="FliK-like_C_sf"/>
</dbReference>
<evidence type="ECO:0000259" key="2">
    <source>
        <dbReference type="Pfam" id="PF02120"/>
    </source>
</evidence>
<dbReference type="AlphaFoldDB" id="I1YKP9"/>
<feature type="domain" description="Flagellar hook-length control protein-like C-terminal" evidence="2">
    <location>
        <begin position="311"/>
        <end position="392"/>
    </location>
</feature>
<reference evidence="3 4" key="1">
    <citation type="journal article" date="2012" name="J. Bacteriol.">
        <title>Complete genome sequences of Methylophaga sp. strain JAM1 and Methylophaga sp. strain JAM7.</title>
        <authorList>
            <person name="Villeneuve C."/>
            <person name="Martineau C."/>
            <person name="Mauffrey F."/>
            <person name="Villemur R."/>
        </authorList>
    </citation>
    <scope>NUCLEOTIDE SEQUENCE [LARGE SCALE GENOMIC DNA]</scope>
    <source>
        <strain evidence="3 4">JAM7</strain>
    </source>
</reference>
<proteinExistence type="predicted"/>
<feature type="compositionally biased region" description="Polar residues" evidence="1">
    <location>
        <begin position="382"/>
        <end position="391"/>
    </location>
</feature>
<sequence>MSMLQLLNTTTDVGKSAGDSKTSKADTSAAEGFQAAFKQEFDSNKLVKAASEKESGGLGEAAIKDAGQKSGKKLPADMASEKAVEASAKTRPGNDLPDVATDEVMTEIVSLLKAAGISISPEQAAELLDSDMQDIESLRLVFARDSDDLLMSDTESDQALALVLQQLTPLMTEQKQASATPFSVMASTPMPLAVPQSAATALADVLAPILTSVEESGLTVKTAMQNWLNQQNMDKPNLTAAQIAGLLVAQSRQVQPSSDQSSLSGGAIATISNSAPAASSGVAAMTTSSTTTFTVQPQLDNTAWGRVVSSRVSYMAKEGIQQAELRLNPASLGPVEVRLQLQQDQASVTFLAQNQATREALEQALPRLRDSLAEQGLSLTQADVGQQQADQSAERESSMENAHLTQVSVTIDDSHGEQEREPDSVIEHDDGRLSLYA</sequence>
<dbReference type="InterPro" id="IPR052563">
    <property type="entry name" value="FliK"/>
</dbReference>
<dbReference type="EMBL" id="CP003380">
    <property type="protein sequence ID" value="AFJ03492.1"/>
    <property type="molecule type" value="Genomic_DNA"/>
</dbReference>
<dbReference type="HOGENOM" id="CLU_626724_0_0_6"/>
<keyword evidence="3" id="KW-0282">Flagellum</keyword>
<dbReference type="CDD" id="cd17470">
    <property type="entry name" value="T3SS_Flik_C"/>
    <property type="match status" value="1"/>
</dbReference>
<feature type="region of interest" description="Disordered" evidence="1">
    <location>
        <begin position="382"/>
        <end position="437"/>
    </location>
</feature>
<dbReference type="PANTHER" id="PTHR37533">
    <property type="entry name" value="FLAGELLAR HOOK-LENGTH CONTROL PROTEIN"/>
    <property type="match status" value="1"/>
</dbReference>
<gene>
    <name evidence="3" type="ordered locus">Q7C_2358</name>
</gene>
<feature type="compositionally biased region" description="Basic and acidic residues" evidence="1">
    <location>
        <begin position="412"/>
        <end position="437"/>
    </location>
</feature>
<dbReference type="Gene3D" id="3.30.750.140">
    <property type="match status" value="1"/>
</dbReference>
<organism evidence="3 4">
    <name type="scientific">Methylophaga frappieri (strain ATCC BAA-2434 / DSM 25690 / JAM7)</name>
    <dbReference type="NCBI Taxonomy" id="754477"/>
    <lineage>
        <taxon>Bacteria</taxon>
        <taxon>Pseudomonadati</taxon>
        <taxon>Pseudomonadota</taxon>
        <taxon>Gammaproteobacteria</taxon>
        <taxon>Thiotrichales</taxon>
        <taxon>Piscirickettsiaceae</taxon>
        <taxon>Methylophaga</taxon>
    </lineage>
</organism>
<dbReference type="Pfam" id="PF02120">
    <property type="entry name" value="Flg_hook"/>
    <property type="match status" value="1"/>
</dbReference>
<evidence type="ECO:0000256" key="1">
    <source>
        <dbReference type="SAM" id="MobiDB-lite"/>
    </source>
</evidence>
<name>I1YKP9_METFJ</name>
<feature type="compositionally biased region" description="Polar residues" evidence="1">
    <location>
        <begin position="1"/>
        <end position="13"/>
    </location>
</feature>
<dbReference type="STRING" id="754477.Q7C_2358"/>
<dbReference type="RefSeq" id="WP_014704911.1">
    <property type="nucleotide sequence ID" value="NC_017856.1"/>
</dbReference>
<accession>I1YKP9</accession>
<keyword evidence="4" id="KW-1185">Reference proteome</keyword>
<evidence type="ECO:0000313" key="3">
    <source>
        <dbReference type="EMBL" id="AFJ03492.1"/>
    </source>
</evidence>
<dbReference type="InterPro" id="IPR021136">
    <property type="entry name" value="Flagellar_hook_control-like_C"/>
</dbReference>
<dbReference type="PATRIC" id="fig|754477.3.peg.2325"/>
<feature type="region of interest" description="Disordered" evidence="1">
    <location>
        <begin position="50"/>
        <end position="98"/>
    </location>
</feature>
<keyword evidence="3" id="KW-0966">Cell projection</keyword>
<dbReference type="OrthoDB" id="1792985at2"/>
<evidence type="ECO:0000313" key="4">
    <source>
        <dbReference type="Proteomes" id="UP000009145"/>
    </source>
</evidence>
<dbReference type="eggNOG" id="COG3144">
    <property type="taxonomic scope" value="Bacteria"/>
</dbReference>